<evidence type="ECO:0000313" key="14">
    <source>
        <dbReference type="Proteomes" id="UP000265828"/>
    </source>
</evidence>
<dbReference type="EMBL" id="QRVV01000002">
    <property type="protein sequence ID" value="RGS75987.1"/>
    <property type="molecule type" value="Genomic_DNA"/>
</dbReference>
<evidence type="ECO:0000313" key="3">
    <source>
        <dbReference type="EMBL" id="RGR46664.1"/>
    </source>
</evidence>
<dbReference type="Proteomes" id="UP000285839">
    <property type="component" value="Unassembled WGS sequence"/>
</dbReference>
<reference evidence="1 11" key="1">
    <citation type="submission" date="2015-09" db="EMBL/GenBank/DDBJ databases">
        <authorList>
            <consortium name="Pathogen Informatics"/>
        </authorList>
    </citation>
    <scope>NUCLEOTIDE SEQUENCE [LARGE SCALE GENOMIC DNA]</scope>
    <source>
        <strain evidence="1 11">2789STDY5608837</strain>
    </source>
</reference>
<dbReference type="AlphaFoldDB" id="A0A173XFG0"/>
<dbReference type="EMBL" id="QROE01000001">
    <property type="protein sequence ID" value="RHK97881.1"/>
    <property type="molecule type" value="Genomic_DNA"/>
</dbReference>
<dbReference type="Proteomes" id="UP000284242">
    <property type="component" value="Unassembled WGS sequence"/>
</dbReference>
<evidence type="ECO:0000313" key="15">
    <source>
        <dbReference type="Proteomes" id="UP000283928"/>
    </source>
</evidence>
<protein>
    <submittedName>
        <fullName evidence="1">Uncharacterized protein</fullName>
    </submittedName>
</protein>
<evidence type="ECO:0000313" key="10">
    <source>
        <dbReference type="EMBL" id="RYT68240.1"/>
    </source>
</evidence>
<evidence type="ECO:0000313" key="12">
    <source>
        <dbReference type="Proteomes" id="UP000261222"/>
    </source>
</evidence>
<organism evidence="1 11">
    <name type="scientific">Blautia obeum</name>
    <dbReference type="NCBI Taxonomy" id="40520"/>
    <lineage>
        <taxon>Bacteria</taxon>
        <taxon>Bacillati</taxon>
        <taxon>Bacillota</taxon>
        <taxon>Clostridia</taxon>
        <taxon>Lachnospirales</taxon>
        <taxon>Lachnospiraceae</taxon>
        <taxon>Blautia</taxon>
    </lineage>
</organism>
<dbReference type="GeneID" id="79804608"/>
<evidence type="ECO:0000313" key="11">
    <source>
        <dbReference type="Proteomes" id="UP000095409"/>
    </source>
</evidence>
<dbReference type="Proteomes" id="UP000293506">
    <property type="component" value="Unassembled WGS sequence"/>
</dbReference>
<evidence type="ECO:0000313" key="8">
    <source>
        <dbReference type="EMBL" id="RHE77887.1"/>
    </source>
</evidence>
<name>A0A173XFG0_9FIRM</name>
<reference evidence="10 20" key="3">
    <citation type="journal article" date="2019" name="Science, e1252229">
        <title>Invertible promoters mediate bacterial phase variation, antibiotic resistance, and host adaptation in the gut.</title>
        <authorList>
            <person name="Jiang X."/>
            <person name="Hall A.B."/>
            <person name="Arthur T.D."/>
            <person name="Plichta D.R."/>
            <person name="Covington C.T."/>
            <person name="Poyet M."/>
            <person name="Crothers J."/>
            <person name="Moses P.L."/>
            <person name="Tolonen A.C."/>
            <person name="Vlamakis H."/>
            <person name="Alm E.J."/>
            <person name="Xavier R.J."/>
        </authorList>
    </citation>
    <scope>NUCLEOTIDE SEQUENCE [LARGE SCALE GENOMIC DNA]</scope>
    <source>
        <strain evidence="10">Af_0058</strain>
        <strain evidence="20">af_0058</strain>
    </source>
</reference>
<accession>A0A173XFG0</accession>
<dbReference type="EMBL" id="QRUH01000013">
    <property type="protein sequence ID" value="RGR46664.1"/>
    <property type="molecule type" value="Genomic_DNA"/>
</dbReference>
<sequence length="86" mass="9580">MDKIFEITAKAVTIQVKDERTGVEYSRTLPIDYYENANVLRLSGENLDGSSSSIVFYSARGMERLKDLTGKGADHDPCGTHKPKDQ</sequence>
<evidence type="ECO:0000313" key="9">
    <source>
        <dbReference type="EMBL" id="RHK97881.1"/>
    </source>
</evidence>
<evidence type="ECO:0000313" key="19">
    <source>
        <dbReference type="Proteomes" id="UP000285839"/>
    </source>
</evidence>
<evidence type="ECO:0000313" key="5">
    <source>
        <dbReference type="EMBL" id="RGV65510.1"/>
    </source>
</evidence>
<dbReference type="EMBL" id="QRZI01000002">
    <property type="protein sequence ID" value="RGV65510.1"/>
    <property type="molecule type" value="Genomic_DNA"/>
</dbReference>
<reference evidence="12 13" key="2">
    <citation type="submission" date="2018-08" db="EMBL/GenBank/DDBJ databases">
        <title>A genome reference for cultivated species of the human gut microbiota.</title>
        <authorList>
            <person name="Zou Y."/>
            <person name="Xue W."/>
            <person name="Luo G."/>
        </authorList>
    </citation>
    <scope>NUCLEOTIDE SEQUENCE [LARGE SCALE GENOMIC DNA]</scope>
    <source>
        <strain evidence="5 14">AF14-23</strain>
        <strain evidence="4 16">AF21-24</strain>
        <strain evidence="3 19">AF25-21</strain>
        <strain evidence="9 17">AF39-4</strain>
        <strain evidence="8 15">AM27-32LB</strain>
        <strain evidence="7 18">AM29-25AC</strain>
        <strain evidence="6 13">AM37-4AC</strain>
        <strain evidence="2 12">OM06-11AA</strain>
    </source>
</reference>
<dbReference type="Proteomes" id="UP000265828">
    <property type="component" value="Unassembled WGS sequence"/>
</dbReference>
<evidence type="ECO:0000313" key="18">
    <source>
        <dbReference type="Proteomes" id="UP000284644"/>
    </source>
</evidence>
<proteinExistence type="predicted"/>
<dbReference type="Proteomes" id="UP000284267">
    <property type="component" value="Unassembled WGS sequence"/>
</dbReference>
<evidence type="ECO:0000313" key="7">
    <source>
        <dbReference type="EMBL" id="RHE09526.1"/>
    </source>
</evidence>
<gene>
    <name evidence="9" type="ORF">DW040_00795</name>
    <name evidence="8" type="ORF">DW723_01635</name>
    <name evidence="7" type="ORF">DW767_17530</name>
    <name evidence="6" type="ORF">DW859_00465</name>
    <name evidence="5" type="ORF">DWW07_02850</name>
    <name evidence="4" type="ORF">DWX77_01420</name>
    <name evidence="3" type="ORF">DWY46_14780</name>
    <name evidence="2" type="ORF">DXB81_00690</name>
    <name evidence="10" type="ORF">EAI82_03290</name>
    <name evidence="1" type="ORF">ERS852394_00372</name>
</gene>
<evidence type="ECO:0000313" key="2">
    <source>
        <dbReference type="EMBL" id="RGN07084.1"/>
    </source>
</evidence>
<evidence type="ECO:0000313" key="4">
    <source>
        <dbReference type="EMBL" id="RGS75987.1"/>
    </source>
</evidence>
<dbReference type="Proteomes" id="UP000283928">
    <property type="component" value="Unassembled WGS sequence"/>
</dbReference>
<evidence type="ECO:0000313" key="6">
    <source>
        <dbReference type="EMBL" id="RHC09928.1"/>
    </source>
</evidence>
<evidence type="ECO:0000313" key="17">
    <source>
        <dbReference type="Proteomes" id="UP000284267"/>
    </source>
</evidence>
<dbReference type="EMBL" id="QSKO01000002">
    <property type="protein sequence ID" value="RHE77887.1"/>
    <property type="molecule type" value="Genomic_DNA"/>
</dbReference>
<dbReference type="EMBL" id="QSUB01000001">
    <property type="protein sequence ID" value="RGN07084.1"/>
    <property type="molecule type" value="Genomic_DNA"/>
</dbReference>
<evidence type="ECO:0000313" key="20">
    <source>
        <dbReference type="Proteomes" id="UP000293506"/>
    </source>
</evidence>
<dbReference type="Proteomes" id="UP000265808">
    <property type="component" value="Unassembled WGS sequence"/>
</dbReference>
<dbReference type="EMBL" id="RCXQ01000002">
    <property type="protein sequence ID" value="RYT68240.1"/>
    <property type="molecule type" value="Genomic_DNA"/>
</dbReference>
<dbReference type="Proteomes" id="UP000095409">
    <property type="component" value="Unassembled WGS sequence"/>
</dbReference>
<evidence type="ECO:0000313" key="16">
    <source>
        <dbReference type="Proteomes" id="UP000284242"/>
    </source>
</evidence>
<dbReference type="RefSeq" id="WP_005427469.1">
    <property type="nucleotide sequence ID" value="NZ_CABJDZ010000001.1"/>
</dbReference>
<dbReference type="EMBL" id="CYZD01000001">
    <property type="protein sequence ID" value="CUN49375.1"/>
    <property type="molecule type" value="Genomic_DNA"/>
</dbReference>
<dbReference type="Proteomes" id="UP000284644">
    <property type="component" value="Unassembled WGS sequence"/>
</dbReference>
<dbReference type="Proteomes" id="UP000261222">
    <property type="component" value="Unassembled WGS sequence"/>
</dbReference>
<evidence type="ECO:0000313" key="1">
    <source>
        <dbReference type="EMBL" id="CUN49375.1"/>
    </source>
</evidence>
<dbReference type="EMBL" id="QSHL01000001">
    <property type="protein sequence ID" value="RHC09928.1"/>
    <property type="molecule type" value="Genomic_DNA"/>
</dbReference>
<dbReference type="EMBL" id="QSJW01000015">
    <property type="protein sequence ID" value="RHE09526.1"/>
    <property type="molecule type" value="Genomic_DNA"/>
</dbReference>
<evidence type="ECO:0000313" key="13">
    <source>
        <dbReference type="Proteomes" id="UP000265808"/>
    </source>
</evidence>